<keyword evidence="1" id="KW-0472">Membrane</keyword>
<keyword evidence="1" id="KW-0812">Transmembrane</keyword>
<feature type="transmembrane region" description="Helical" evidence="1">
    <location>
        <begin position="46"/>
        <end position="64"/>
    </location>
</feature>
<dbReference type="Proteomes" id="UP000645828">
    <property type="component" value="Unassembled WGS sequence"/>
</dbReference>
<dbReference type="AlphaFoldDB" id="A0A811ZLM6"/>
<reference evidence="2" key="1">
    <citation type="submission" date="2020-12" db="EMBL/GenBank/DDBJ databases">
        <authorList>
            <consortium name="Molecular Ecology Group"/>
        </authorList>
    </citation>
    <scope>NUCLEOTIDE SEQUENCE</scope>
    <source>
        <strain evidence="2">TBG_1078</strain>
    </source>
</reference>
<evidence type="ECO:0000313" key="2">
    <source>
        <dbReference type="EMBL" id="CAD7689523.1"/>
    </source>
</evidence>
<keyword evidence="1" id="KW-1133">Transmembrane helix</keyword>
<dbReference type="EMBL" id="CAJHUB010000769">
    <property type="protein sequence ID" value="CAD7689523.1"/>
    <property type="molecule type" value="Genomic_DNA"/>
</dbReference>
<protein>
    <submittedName>
        <fullName evidence="2">(raccoon dog) hypothetical protein</fullName>
    </submittedName>
</protein>
<evidence type="ECO:0000256" key="1">
    <source>
        <dbReference type="SAM" id="Phobius"/>
    </source>
</evidence>
<dbReference type="GO" id="GO:0006412">
    <property type="term" value="P:translation"/>
    <property type="evidence" value="ECO:0007669"/>
    <property type="project" value="InterPro"/>
</dbReference>
<sequence length="120" mass="14288">MWFLCPNKLLRNRNDFMMDIPQATFSEKKSAIELCFVPDKLFSTHLISMFCFIFIYLLILHFTFRYHGRGRFGIMEKVYCHYFVKLVEGPPPPPEARKTAVTHAKEYIQELRNQTIIHTL</sequence>
<keyword evidence="3" id="KW-1185">Reference proteome</keyword>
<dbReference type="Gene3D" id="3.90.470.10">
    <property type="entry name" value="Ribosomal protein L22/L17"/>
    <property type="match status" value="1"/>
</dbReference>
<dbReference type="GO" id="GO:0005840">
    <property type="term" value="C:ribosome"/>
    <property type="evidence" value="ECO:0007669"/>
    <property type="project" value="InterPro"/>
</dbReference>
<name>A0A811ZLM6_NYCPR</name>
<comment type="caution">
    <text evidence="2">The sequence shown here is derived from an EMBL/GenBank/DDBJ whole genome shotgun (WGS) entry which is preliminary data.</text>
</comment>
<proteinExistence type="predicted"/>
<accession>A0A811ZLM6</accession>
<dbReference type="InterPro" id="IPR036394">
    <property type="entry name" value="Ribosomal_uL22_sf"/>
</dbReference>
<evidence type="ECO:0000313" key="3">
    <source>
        <dbReference type="Proteomes" id="UP000645828"/>
    </source>
</evidence>
<organism evidence="2 3">
    <name type="scientific">Nyctereutes procyonoides</name>
    <name type="common">Raccoon dog</name>
    <name type="synonym">Canis procyonoides</name>
    <dbReference type="NCBI Taxonomy" id="34880"/>
    <lineage>
        <taxon>Eukaryota</taxon>
        <taxon>Metazoa</taxon>
        <taxon>Chordata</taxon>
        <taxon>Craniata</taxon>
        <taxon>Vertebrata</taxon>
        <taxon>Euteleostomi</taxon>
        <taxon>Mammalia</taxon>
        <taxon>Eutheria</taxon>
        <taxon>Laurasiatheria</taxon>
        <taxon>Carnivora</taxon>
        <taxon>Caniformia</taxon>
        <taxon>Canidae</taxon>
        <taxon>Nyctereutes</taxon>
    </lineage>
</organism>
<dbReference type="GO" id="GO:0003735">
    <property type="term" value="F:structural constituent of ribosome"/>
    <property type="evidence" value="ECO:0007669"/>
    <property type="project" value="InterPro"/>
</dbReference>
<gene>
    <name evidence="2" type="ORF">NYPRO_LOCUS22317</name>
</gene>